<reference evidence="3" key="1">
    <citation type="submission" date="2013-02" db="EMBL/GenBank/DDBJ databases">
        <authorList>
            <person name="Hughes D."/>
        </authorList>
    </citation>
    <scope>NUCLEOTIDE SEQUENCE</scope>
    <source>
        <strain>Durham</strain>
        <strain evidence="3">NC isolate 2 -- Noor lab</strain>
    </source>
</reference>
<evidence type="ECO:0000313" key="3">
    <source>
        <dbReference type="Proteomes" id="UP000015102"/>
    </source>
</evidence>
<evidence type="ECO:0000256" key="1">
    <source>
        <dbReference type="SAM" id="MobiDB-lite"/>
    </source>
</evidence>
<dbReference type="Proteomes" id="UP000015102">
    <property type="component" value="Unassembled WGS sequence"/>
</dbReference>
<dbReference type="AlphaFoldDB" id="T1GLW5"/>
<reference evidence="2" key="2">
    <citation type="submission" date="2015-06" db="UniProtKB">
        <authorList>
            <consortium name="EnsemblMetazoa"/>
        </authorList>
    </citation>
    <scope>IDENTIFICATION</scope>
</reference>
<evidence type="ECO:0000313" key="2">
    <source>
        <dbReference type="EnsemblMetazoa" id="MESCA004530-PA"/>
    </source>
</evidence>
<protein>
    <submittedName>
        <fullName evidence="2">Uncharacterized protein</fullName>
    </submittedName>
</protein>
<sequence length="174" mass="19241">VAIITEPHFGVDSRIKKDNVPDISDAKKDEEEKELDELRELNKPKSDVSENKTNASSASKIEVLPESSKTYHGGARLAFGQRPEVLPTSTSATTKIVLTTPPLVGNIPEEMLNRGTEPSLSSTEDSSEEETEEETVISEQKESNPNEKEQLSQLELSSNKTEERRSESGLYKNP</sequence>
<accession>T1GLW5</accession>
<organism evidence="2 3">
    <name type="scientific">Megaselia scalaris</name>
    <name type="common">Humpbacked fly</name>
    <name type="synonym">Phora scalaris</name>
    <dbReference type="NCBI Taxonomy" id="36166"/>
    <lineage>
        <taxon>Eukaryota</taxon>
        <taxon>Metazoa</taxon>
        <taxon>Ecdysozoa</taxon>
        <taxon>Arthropoda</taxon>
        <taxon>Hexapoda</taxon>
        <taxon>Insecta</taxon>
        <taxon>Pterygota</taxon>
        <taxon>Neoptera</taxon>
        <taxon>Endopterygota</taxon>
        <taxon>Diptera</taxon>
        <taxon>Brachycera</taxon>
        <taxon>Muscomorpha</taxon>
        <taxon>Platypezoidea</taxon>
        <taxon>Phoridae</taxon>
        <taxon>Megaseliini</taxon>
        <taxon>Megaselia</taxon>
    </lineage>
</organism>
<name>T1GLW5_MEGSC</name>
<feature type="compositionally biased region" description="Polar residues" evidence="1">
    <location>
        <begin position="87"/>
        <end position="97"/>
    </location>
</feature>
<feature type="compositionally biased region" description="Basic and acidic residues" evidence="1">
    <location>
        <begin position="14"/>
        <end position="50"/>
    </location>
</feature>
<keyword evidence="3" id="KW-1185">Reference proteome</keyword>
<feature type="compositionally biased region" description="Acidic residues" evidence="1">
    <location>
        <begin position="125"/>
        <end position="136"/>
    </location>
</feature>
<dbReference type="HOGENOM" id="CLU_1543882_0_0_1"/>
<feature type="region of interest" description="Disordered" evidence="1">
    <location>
        <begin position="14"/>
        <end position="174"/>
    </location>
</feature>
<proteinExistence type="predicted"/>
<dbReference type="EMBL" id="CAQQ02098494">
    <property type="status" value="NOT_ANNOTATED_CDS"/>
    <property type="molecule type" value="Genomic_DNA"/>
</dbReference>
<dbReference type="EnsemblMetazoa" id="MESCA004530-RA">
    <property type="protein sequence ID" value="MESCA004530-PA"/>
    <property type="gene ID" value="MESCA004530"/>
</dbReference>
<feature type="compositionally biased region" description="Basic and acidic residues" evidence="1">
    <location>
        <begin position="139"/>
        <end position="150"/>
    </location>
</feature>